<dbReference type="Proteomes" id="UP000567179">
    <property type="component" value="Unassembled WGS sequence"/>
</dbReference>
<protein>
    <submittedName>
        <fullName evidence="1">Uncharacterized protein</fullName>
    </submittedName>
</protein>
<keyword evidence="2" id="KW-1185">Reference proteome</keyword>
<dbReference type="EMBL" id="JAACJJ010000058">
    <property type="protein sequence ID" value="KAF5309908.1"/>
    <property type="molecule type" value="Genomic_DNA"/>
</dbReference>
<sequence length="164" mass="18991">MPSQPSNPSPTQPTDQDYSTDEELPLWFVHTDQQRHATFESFESRMLLLRTQLDTTPHIIGLHLVALSKRFELLATEVCHYGFNVRDVGQDHWLFSFLESMWNLAVGIRFRLYGDVGIAVGRPFYSYSVGCIRGMVLNAHRFANLPLIFLPHDRTPLPENWYLL</sequence>
<dbReference type="AlphaFoldDB" id="A0A8H5ASS0"/>
<reference evidence="1 2" key="1">
    <citation type="journal article" date="2020" name="ISME J.">
        <title>Uncovering the hidden diversity of litter-decomposition mechanisms in mushroom-forming fungi.</title>
        <authorList>
            <person name="Floudas D."/>
            <person name="Bentzer J."/>
            <person name="Ahren D."/>
            <person name="Johansson T."/>
            <person name="Persson P."/>
            <person name="Tunlid A."/>
        </authorList>
    </citation>
    <scope>NUCLEOTIDE SEQUENCE [LARGE SCALE GENOMIC DNA]</scope>
    <source>
        <strain evidence="1 2">CBS 101986</strain>
    </source>
</reference>
<gene>
    <name evidence="1" type="ORF">D9619_010546</name>
</gene>
<organism evidence="1 2">
    <name type="scientific">Psilocybe cf. subviscida</name>
    <dbReference type="NCBI Taxonomy" id="2480587"/>
    <lineage>
        <taxon>Eukaryota</taxon>
        <taxon>Fungi</taxon>
        <taxon>Dikarya</taxon>
        <taxon>Basidiomycota</taxon>
        <taxon>Agaricomycotina</taxon>
        <taxon>Agaricomycetes</taxon>
        <taxon>Agaricomycetidae</taxon>
        <taxon>Agaricales</taxon>
        <taxon>Agaricineae</taxon>
        <taxon>Strophariaceae</taxon>
        <taxon>Psilocybe</taxon>
    </lineage>
</organism>
<comment type="caution">
    <text evidence="1">The sequence shown here is derived from an EMBL/GenBank/DDBJ whole genome shotgun (WGS) entry which is preliminary data.</text>
</comment>
<accession>A0A8H5ASS0</accession>
<name>A0A8H5ASS0_9AGAR</name>
<evidence type="ECO:0000313" key="2">
    <source>
        <dbReference type="Proteomes" id="UP000567179"/>
    </source>
</evidence>
<proteinExistence type="predicted"/>
<evidence type="ECO:0000313" key="1">
    <source>
        <dbReference type="EMBL" id="KAF5309908.1"/>
    </source>
</evidence>